<organism evidence="5 6">
    <name type="scientific">Ollibium composti</name>
    <dbReference type="NCBI Taxonomy" id="2675109"/>
    <lineage>
        <taxon>Bacteria</taxon>
        <taxon>Pseudomonadati</taxon>
        <taxon>Pseudomonadota</taxon>
        <taxon>Alphaproteobacteria</taxon>
        <taxon>Hyphomicrobiales</taxon>
        <taxon>Phyllobacteriaceae</taxon>
        <taxon>Ollibium</taxon>
    </lineage>
</organism>
<dbReference type="Pfam" id="PF12399">
    <property type="entry name" value="BCA_ABC_TP_C"/>
    <property type="match status" value="1"/>
</dbReference>
<dbReference type="CDD" id="cd03219">
    <property type="entry name" value="ABC_Mj1267_LivG_branched"/>
    <property type="match status" value="1"/>
</dbReference>
<accession>A0ABY2QB32</accession>
<dbReference type="InterPro" id="IPR027417">
    <property type="entry name" value="P-loop_NTPase"/>
</dbReference>
<dbReference type="RefSeq" id="WP_136355002.1">
    <property type="nucleotide sequence ID" value="NZ_SSNY01000002.1"/>
</dbReference>
<evidence type="ECO:0000256" key="1">
    <source>
        <dbReference type="ARBA" id="ARBA00022448"/>
    </source>
</evidence>
<reference evidence="5 6" key="1">
    <citation type="submission" date="2019-04" db="EMBL/GenBank/DDBJ databases">
        <title>Mesorhizobium composti sp. nov., isolated from compost.</title>
        <authorList>
            <person name="Lin S.-Y."/>
            <person name="Hameed A."/>
            <person name="Hsieh Y.-T."/>
            <person name="Young C.-C."/>
        </authorList>
    </citation>
    <scope>NUCLEOTIDE SEQUENCE [LARGE SCALE GENOMIC DNA]</scope>
    <source>
        <strain evidence="5 6">CC-YTH430</strain>
    </source>
</reference>
<dbReference type="SMART" id="SM00382">
    <property type="entry name" value="AAA"/>
    <property type="match status" value="1"/>
</dbReference>
<keyword evidence="2" id="KW-0547">Nucleotide-binding</keyword>
<dbReference type="InterPro" id="IPR051120">
    <property type="entry name" value="ABC_AA/LPS_Transport"/>
</dbReference>
<evidence type="ECO:0000256" key="3">
    <source>
        <dbReference type="ARBA" id="ARBA00022840"/>
    </source>
</evidence>
<evidence type="ECO:0000313" key="6">
    <source>
        <dbReference type="Proteomes" id="UP000306441"/>
    </source>
</evidence>
<evidence type="ECO:0000259" key="4">
    <source>
        <dbReference type="PROSITE" id="PS50893"/>
    </source>
</evidence>
<feature type="domain" description="ABC transporter" evidence="4">
    <location>
        <begin position="5"/>
        <end position="239"/>
    </location>
</feature>
<evidence type="ECO:0000313" key="5">
    <source>
        <dbReference type="EMBL" id="THF59184.1"/>
    </source>
</evidence>
<evidence type="ECO:0000256" key="2">
    <source>
        <dbReference type="ARBA" id="ARBA00022741"/>
    </source>
</evidence>
<dbReference type="InterPro" id="IPR003439">
    <property type="entry name" value="ABC_transporter-like_ATP-bd"/>
</dbReference>
<comment type="caution">
    <text evidence="5">The sequence shown here is derived from an EMBL/GenBank/DDBJ whole genome shotgun (WGS) entry which is preliminary data.</text>
</comment>
<dbReference type="PANTHER" id="PTHR45772:SF2">
    <property type="entry name" value="ABC TRANSPORTER ATP-BINDING PROTEIN"/>
    <property type="match status" value="1"/>
</dbReference>
<sequence length="245" mass="26051">MDPLLVTKGLTRRFGGLKAVDGVDFTLMPGEIRAVIGPNGAGKTTFVSMVCGRVLPSAGMILFDGGDITDMPPHSRVRQGIAYTFQITSVFPNLSVYDNVALPVQRTLTDGRSRGAIHTGVLTALEKVGLADRAAMQAGQLAYGHQRLLEVAMGLALKPRLLILDEPTQGLSDAEIEDFVRLVRTVAEDATVLLIEHNMPLVMQLADRITVFDAGRVLAEGTPEQIRSDAAVQAAYLGTGAGEAA</sequence>
<dbReference type="PANTHER" id="PTHR45772">
    <property type="entry name" value="CONSERVED COMPONENT OF ABC TRANSPORTER FOR NATURAL AMINO ACIDS-RELATED"/>
    <property type="match status" value="1"/>
</dbReference>
<dbReference type="PROSITE" id="PS50893">
    <property type="entry name" value="ABC_TRANSPORTER_2"/>
    <property type="match status" value="1"/>
</dbReference>
<dbReference type="GO" id="GO:0005524">
    <property type="term" value="F:ATP binding"/>
    <property type="evidence" value="ECO:0007669"/>
    <property type="project" value="UniProtKB-KW"/>
</dbReference>
<keyword evidence="1" id="KW-0813">Transport</keyword>
<dbReference type="Gene3D" id="3.40.50.300">
    <property type="entry name" value="P-loop containing nucleotide triphosphate hydrolases"/>
    <property type="match status" value="1"/>
</dbReference>
<dbReference type="InterPro" id="IPR003593">
    <property type="entry name" value="AAA+_ATPase"/>
</dbReference>
<gene>
    <name evidence="5" type="ORF">E6C48_04550</name>
</gene>
<dbReference type="SUPFAM" id="SSF52540">
    <property type="entry name" value="P-loop containing nucleoside triphosphate hydrolases"/>
    <property type="match status" value="1"/>
</dbReference>
<name>A0ABY2QB32_9HYPH</name>
<keyword evidence="6" id="KW-1185">Reference proteome</keyword>
<dbReference type="InterPro" id="IPR032823">
    <property type="entry name" value="BCA_ABC_TP_C"/>
</dbReference>
<dbReference type="EMBL" id="SSNY01000002">
    <property type="protein sequence ID" value="THF59184.1"/>
    <property type="molecule type" value="Genomic_DNA"/>
</dbReference>
<dbReference type="Pfam" id="PF00005">
    <property type="entry name" value="ABC_tran"/>
    <property type="match status" value="1"/>
</dbReference>
<proteinExistence type="predicted"/>
<dbReference type="Proteomes" id="UP000306441">
    <property type="component" value="Unassembled WGS sequence"/>
</dbReference>
<protein>
    <submittedName>
        <fullName evidence="5">ABC transporter ATP-binding protein</fullName>
    </submittedName>
</protein>
<keyword evidence="3 5" id="KW-0067">ATP-binding</keyword>